<keyword evidence="2" id="KW-1185">Reference proteome</keyword>
<protein>
    <submittedName>
        <fullName evidence="1">Uncharacterized protein</fullName>
    </submittedName>
</protein>
<comment type="caution">
    <text evidence="1">The sequence shown here is derived from an EMBL/GenBank/DDBJ whole genome shotgun (WGS) entry which is preliminary data.</text>
</comment>
<dbReference type="RefSeq" id="WP_264141611.1">
    <property type="nucleotide sequence ID" value="NZ_JAOYEY010000023.1"/>
</dbReference>
<dbReference type="EMBL" id="JAOYEY010000023">
    <property type="protein sequence ID" value="MCV9884691.1"/>
    <property type="molecule type" value="Genomic_DNA"/>
</dbReference>
<evidence type="ECO:0000313" key="1">
    <source>
        <dbReference type="EMBL" id="MCV9884691.1"/>
    </source>
</evidence>
<sequence length="45" mass="5332">MSWDKLIEQLEKDGITPEEANKRIRAYDMIKNIIDLVEELEPTNE</sequence>
<accession>A0ABT3DDR9</accession>
<name>A0ABT3DDR9_9BACI</name>
<reference evidence="1 2" key="1">
    <citation type="submission" date="2022-10" db="EMBL/GenBank/DDBJ databases">
        <title>Draft genome assembly of moderately radiation resistant bacterium Metabacillus halosaccharovorans.</title>
        <authorList>
            <person name="Pal S."/>
            <person name="Gopinathan A."/>
        </authorList>
    </citation>
    <scope>NUCLEOTIDE SEQUENCE [LARGE SCALE GENOMIC DNA]</scope>
    <source>
        <strain evidence="1 2">VITHBRA001</strain>
    </source>
</reference>
<evidence type="ECO:0000313" key="2">
    <source>
        <dbReference type="Proteomes" id="UP001526147"/>
    </source>
</evidence>
<dbReference type="Proteomes" id="UP001526147">
    <property type="component" value="Unassembled WGS sequence"/>
</dbReference>
<organism evidence="1 2">
    <name type="scientific">Metabacillus halosaccharovorans</name>
    <dbReference type="NCBI Taxonomy" id="930124"/>
    <lineage>
        <taxon>Bacteria</taxon>
        <taxon>Bacillati</taxon>
        <taxon>Bacillota</taxon>
        <taxon>Bacilli</taxon>
        <taxon>Bacillales</taxon>
        <taxon>Bacillaceae</taxon>
        <taxon>Metabacillus</taxon>
    </lineage>
</organism>
<gene>
    <name evidence="1" type="ORF">OIH86_03420</name>
</gene>
<proteinExistence type="predicted"/>